<evidence type="ECO:0000313" key="5">
    <source>
        <dbReference type="EMBL" id="CAB4196050.1"/>
    </source>
</evidence>
<dbReference type="EMBL" id="LR797506">
    <property type="protein sequence ID" value="CAB4221712.1"/>
    <property type="molecule type" value="Genomic_DNA"/>
</dbReference>
<dbReference type="EMBL" id="LR798362">
    <property type="protein sequence ID" value="CAB5226612.1"/>
    <property type="molecule type" value="Genomic_DNA"/>
</dbReference>
<dbReference type="EMBL" id="LR796827">
    <property type="protein sequence ID" value="CAB4168482.1"/>
    <property type="molecule type" value="Genomic_DNA"/>
</dbReference>
<evidence type="ECO:0000313" key="4">
    <source>
        <dbReference type="EMBL" id="CAB4181442.1"/>
    </source>
</evidence>
<dbReference type="EMBL" id="LR797234">
    <property type="protein sequence ID" value="CAB4196050.1"/>
    <property type="molecule type" value="Genomic_DNA"/>
</dbReference>
<dbReference type="EMBL" id="LR797024">
    <property type="protein sequence ID" value="CAB4181442.1"/>
    <property type="molecule type" value="Genomic_DNA"/>
</dbReference>
<dbReference type="EMBL" id="LR796643">
    <property type="protein sequence ID" value="CAB4156265.1"/>
    <property type="molecule type" value="Genomic_DNA"/>
</dbReference>
<proteinExistence type="predicted"/>
<evidence type="ECO:0000313" key="8">
    <source>
        <dbReference type="EMBL" id="CAB5226612.1"/>
    </source>
</evidence>
<evidence type="ECO:0000313" key="3">
    <source>
        <dbReference type="EMBL" id="CAB4168482.1"/>
    </source>
</evidence>
<evidence type="ECO:0000313" key="1">
    <source>
        <dbReference type="EMBL" id="CAB4156265.1"/>
    </source>
</evidence>
<evidence type="ECO:0000313" key="6">
    <source>
        <dbReference type="EMBL" id="CAB4205159.1"/>
    </source>
</evidence>
<protein>
    <submittedName>
        <fullName evidence="7">Uncharacterized protein</fullName>
    </submittedName>
</protein>
<evidence type="ECO:0000313" key="7">
    <source>
        <dbReference type="EMBL" id="CAB4221712.1"/>
    </source>
</evidence>
<reference evidence="7" key="1">
    <citation type="submission" date="2020-05" db="EMBL/GenBank/DDBJ databases">
        <authorList>
            <person name="Chiriac C."/>
            <person name="Salcher M."/>
            <person name="Ghai R."/>
            <person name="Kavagutti S V."/>
        </authorList>
    </citation>
    <scope>NUCLEOTIDE SEQUENCE</scope>
</reference>
<organism evidence="7">
    <name type="scientific">uncultured Caudovirales phage</name>
    <dbReference type="NCBI Taxonomy" id="2100421"/>
    <lineage>
        <taxon>Viruses</taxon>
        <taxon>Duplodnaviria</taxon>
        <taxon>Heunggongvirae</taxon>
        <taxon>Uroviricota</taxon>
        <taxon>Caudoviricetes</taxon>
        <taxon>Peduoviridae</taxon>
        <taxon>Maltschvirus</taxon>
        <taxon>Maltschvirus maltsch</taxon>
    </lineage>
</organism>
<name>A0A6J5T1P5_9CAUD</name>
<dbReference type="EMBL" id="LR796804">
    <property type="protein sequence ID" value="CAB4167913.1"/>
    <property type="molecule type" value="Genomic_DNA"/>
</dbReference>
<evidence type="ECO:0000313" key="2">
    <source>
        <dbReference type="EMBL" id="CAB4167913.1"/>
    </source>
</evidence>
<gene>
    <name evidence="4" type="ORF">UFOVP1058_37</name>
    <name evidence="5" type="ORF">UFOVP1289_61</name>
    <name evidence="6" type="ORF">UFOVP1410_25</name>
    <name evidence="8" type="ORF">UFOVP1514_7</name>
    <name evidence="7" type="ORF">UFOVP1642_19</name>
    <name evidence="1" type="ORF">UFOVP656_43</name>
    <name evidence="2" type="ORF">UFOVP857_65</name>
    <name evidence="3" type="ORF">UFOVP879_50</name>
</gene>
<sequence>MAISQSMCTSFKAEILLAVHDFRSTGGDTFKLAMYTSSATIDANTTAYSATNEVSSANYTAGGGSLSNLGVTASNTNATAGTGFVDFSDLTFTNVTLTARGALIYNTTPSANGTANTTLTNAAVAVLDFGADKTATAGNFTIIFPAAANTTAIIRIA</sequence>
<dbReference type="EMBL" id="LR797356">
    <property type="protein sequence ID" value="CAB4205159.1"/>
    <property type="molecule type" value="Genomic_DNA"/>
</dbReference>
<accession>A0A6J5T1P5</accession>